<evidence type="ECO:0000313" key="6">
    <source>
        <dbReference type="Proteomes" id="UP001152797"/>
    </source>
</evidence>
<dbReference type="PANTHER" id="PTHR10566:SF121">
    <property type="entry name" value="PROTEIN KINASE DOMAIN-CONTAINING PROTEIN"/>
    <property type="match status" value="1"/>
</dbReference>
<proteinExistence type="inferred from homology"/>
<dbReference type="EMBL" id="CAMXCT020001437">
    <property type="protein sequence ID" value="CAL1143444.1"/>
    <property type="molecule type" value="Genomic_DNA"/>
</dbReference>
<dbReference type="Pfam" id="PF03109">
    <property type="entry name" value="ABC1"/>
    <property type="match status" value="1"/>
</dbReference>
<reference evidence="5 6" key="2">
    <citation type="submission" date="2024-05" db="EMBL/GenBank/DDBJ databases">
        <authorList>
            <person name="Chen Y."/>
            <person name="Shah S."/>
            <person name="Dougan E. K."/>
            <person name="Thang M."/>
            <person name="Chan C."/>
        </authorList>
    </citation>
    <scope>NUCLEOTIDE SEQUENCE [LARGE SCALE GENOMIC DNA]</scope>
</reference>
<dbReference type="OrthoDB" id="427480at2759"/>
<keyword evidence="6" id="KW-1185">Reference proteome</keyword>
<reference evidence="4" key="1">
    <citation type="submission" date="2022-10" db="EMBL/GenBank/DDBJ databases">
        <authorList>
            <person name="Chen Y."/>
            <person name="Dougan E. K."/>
            <person name="Chan C."/>
            <person name="Rhodes N."/>
            <person name="Thang M."/>
        </authorList>
    </citation>
    <scope>NUCLEOTIDE SEQUENCE</scope>
</reference>
<evidence type="ECO:0000259" key="3">
    <source>
        <dbReference type="Pfam" id="PF03109"/>
    </source>
</evidence>
<dbReference type="Proteomes" id="UP001152797">
    <property type="component" value="Unassembled WGS sequence"/>
</dbReference>
<protein>
    <submittedName>
        <fullName evidence="5">Uncharacterized protein sll0005</fullName>
    </submittedName>
</protein>
<accession>A0A9P1CEA7</accession>
<evidence type="ECO:0000256" key="1">
    <source>
        <dbReference type="ARBA" id="ARBA00009670"/>
    </source>
</evidence>
<dbReference type="SUPFAM" id="SSF56112">
    <property type="entry name" value="Protein kinase-like (PK-like)"/>
    <property type="match status" value="1"/>
</dbReference>
<dbReference type="PANTHER" id="PTHR10566">
    <property type="entry name" value="CHAPERONE-ACTIVITY OF BC1 COMPLEX CABC1 -RELATED"/>
    <property type="match status" value="1"/>
</dbReference>
<evidence type="ECO:0000256" key="2">
    <source>
        <dbReference type="SAM" id="MobiDB-lite"/>
    </source>
</evidence>
<feature type="compositionally biased region" description="Basic and acidic residues" evidence="2">
    <location>
        <begin position="75"/>
        <end position="86"/>
    </location>
</feature>
<organism evidence="4">
    <name type="scientific">Cladocopium goreaui</name>
    <dbReference type="NCBI Taxonomy" id="2562237"/>
    <lineage>
        <taxon>Eukaryota</taxon>
        <taxon>Sar</taxon>
        <taxon>Alveolata</taxon>
        <taxon>Dinophyceae</taxon>
        <taxon>Suessiales</taxon>
        <taxon>Symbiodiniaceae</taxon>
        <taxon>Cladocopium</taxon>
    </lineage>
</organism>
<dbReference type="EMBL" id="CAMXCT030001437">
    <property type="protein sequence ID" value="CAL4777381.1"/>
    <property type="molecule type" value="Genomic_DNA"/>
</dbReference>
<feature type="domain" description="ABC1 atypical kinase-like" evidence="3">
    <location>
        <begin position="287"/>
        <end position="492"/>
    </location>
</feature>
<dbReference type="InterPro" id="IPR011009">
    <property type="entry name" value="Kinase-like_dom_sf"/>
</dbReference>
<comment type="caution">
    <text evidence="4">The sequence shown here is derived from an EMBL/GenBank/DDBJ whole genome shotgun (WGS) entry which is preliminary data.</text>
</comment>
<evidence type="ECO:0000313" key="5">
    <source>
        <dbReference type="EMBL" id="CAL4777381.1"/>
    </source>
</evidence>
<feature type="region of interest" description="Disordered" evidence="2">
    <location>
        <begin position="37"/>
        <end position="86"/>
    </location>
</feature>
<feature type="compositionally biased region" description="Acidic residues" evidence="2">
    <location>
        <begin position="55"/>
        <end position="72"/>
    </location>
</feature>
<evidence type="ECO:0000313" key="4">
    <source>
        <dbReference type="EMBL" id="CAI3990069.1"/>
    </source>
</evidence>
<dbReference type="AlphaFoldDB" id="A0A9P1CEA7"/>
<feature type="compositionally biased region" description="Basic and acidic residues" evidence="2">
    <location>
        <begin position="40"/>
        <end position="54"/>
    </location>
</feature>
<sequence>MAMASSSDGQSVQDWDGNWEGWQWQWQATASGHWTKVWTKTKEAEKDVADKEPESEGEVDIPMEPADTDGTESETSSKDSGHQDLRDIEDLNSYQLSRDLFWEAEKRVRYTSVGLTPYEIHCLMGDLHEEYAHHGKKVVSLFGKPKGAGQAVKALLNLFRFTSFSEEKNRQSYVSQQAALEGLEDVNGVDDDGLPLVYSVERIANFWDTKPGELGERWSRFLRISTPFITRFFYALLNGRLWEDEASLASQAVDNMQELGPTFVKLGQVLSIRPDVLPPKTMKELARLQDDIETFSNEEARKVIEKEMGKPVDEIFSSFSEEPIAAASLAQVYRATLRETGQEVAVKVQRPGALSTVSKDLYVLRRLADVVQPLIRRFTADETDYIALTETFAEGLYTELDFRNEALNALRMEELLKESLGESSLEKIIIPRPLMPLTTRRVMLSQWVNGVKLSTLPKEEIQELIAIGQEVFLTQLLDIGFFHGDPHPGNLLKITEGASPDEDLY</sequence>
<dbReference type="EMBL" id="CAMXCT010001437">
    <property type="protein sequence ID" value="CAI3990069.1"/>
    <property type="molecule type" value="Genomic_DNA"/>
</dbReference>
<dbReference type="CDD" id="cd05121">
    <property type="entry name" value="ABC1_ADCK3-like"/>
    <property type="match status" value="1"/>
</dbReference>
<dbReference type="InterPro" id="IPR050154">
    <property type="entry name" value="UbiB_kinase"/>
</dbReference>
<gene>
    <name evidence="4" type="ORF">C1SCF055_LOCUS17089</name>
</gene>
<comment type="similarity">
    <text evidence="1">Belongs to the protein kinase superfamily. ADCK protein kinase family.</text>
</comment>
<dbReference type="InterPro" id="IPR004147">
    <property type="entry name" value="ABC1_dom"/>
</dbReference>
<name>A0A9P1CEA7_9DINO</name>